<dbReference type="Proteomes" id="UP001248134">
    <property type="component" value="Unassembled WGS sequence"/>
</dbReference>
<dbReference type="EMBL" id="VLYX01000007">
    <property type="protein sequence ID" value="MDR4326187.1"/>
    <property type="molecule type" value="Genomic_DNA"/>
</dbReference>
<feature type="transmembrane region" description="Helical" evidence="1">
    <location>
        <begin position="63"/>
        <end position="84"/>
    </location>
</feature>
<dbReference type="EMBL" id="NUTL01000137">
    <property type="protein sequence ID" value="PHE89301.1"/>
    <property type="molecule type" value="Genomic_DNA"/>
</dbReference>
<organism evidence="2 5">
    <name type="scientific">Bacillus pseudomycoides</name>
    <dbReference type="NCBI Taxonomy" id="64104"/>
    <lineage>
        <taxon>Bacteria</taxon>
        <taxon>Bacillati</taxon>
        <taxon>Bacillota</taxon>
        <taxon>Bacilli</taxon>
        <taxon>Bacillales</taxon>
        <taxon>Bacillaceae</taxon>
        <taxon>Bacillus</taxon>
        <taxon>Bacillus cereus group</taxon>
    </lineage>
</organism>
<gene>
    <name evidence="3" type="ORF">COF81_25440</name>
    <name evidence="2" type="ORF">FOS08_09550</name>
</gene>
<dbReference type="RefSeq" id="WP_003198562.1">
    <property type="nucleotide sequence ID" value="NZ_CM000743.1"/>
</dbReference>
<dbReference type="Proteomes" id="UP000221918">
    <property type="component" value="Unassembled WGS sequence"/>
</dbReference>
<reference evidence="2" key="2">
    <citation type="submission" date="2019-07" db="EMBL/GenBank/DDBJ databases">
        <title>Phylogenomic Reclassification of ATCC Bacillus Strains and Various Taxa within the Genus Bacillus.</title>
        <authorList>
            <person name="Riojas M.A."/>
            <person name="Frank A.M."/>
            <person name="Fenn S.L."/>
            <person name="King S.P."/>
            <person name="Brower S.M."/>
            <person name="Hazbon M.H."/>
        </authorList>
    </citation>
    <scope>NUCLEOTIDE SEQUENCE</scope>
    <source>
        <strain evidence="2">NR-12239</strain>
    </source>
</reference>
<reference evidence="3 4" key="1">
    <citation type="submission" date="2017-09" db="EMBL/GenBank/DDBJ databases">
        <title>Large-scale bioinformatics analysis of Bacillus genomes uncovers conserved roles of natural products in bacterial physiology.</title>
        <authorList>
            <consortium name="Agbiome Team Llc"/>
            <person name="Bleich R.M."/>
            <person name="Grubbs K.J."/>
            <person name="Santa Maria K.C."/>
            <person name="Allen S.E."/>
            <person name="Farag S."/>
            <person name="Shank E.A."/>
            <person name="Bowers A."/>
        </authorList>
    </citation>
    <scope>NUCLEOTIDE SEQUENCE [LARGE SCALE GENOMIC DNA]</scope>
    <source>
        <strain evidence="3 4">AFS037265</strain>
    </source>
</reference>
<feature type="transmembrane region" description="Helical" evidence="1">
    <location>
        <begin position="20"/>
        <end position="43"/>
    </location>
</feature>
<feature type="transmembrane region" description="Helical" evidence="1">
    <location>
        <begin position="96"/>
        <end position="116"/>
    </location>
</feature>
<keyword evidence="1" id="KW-1133">Transmembrane helix</keyword>
<keyword evidence="1" id="KW-0812">Transmembrane</keyword>
<evidence type="ECO:0000313" key="3">
    <source>
        <dbReference type="EMBL" id="PHE89301.1"/>
    </source>
</evidence>
<evidence type="ECO:0000256" key="1">
    <source>
        <dbReference type="SAM" id="Phobius"/>
    </source>
</evidence>
<dbReference type="AlphaFoldDB" id="A0A2A8H414"/>
<sequence length="126" mass="14684">MAYKDSLFHVVKDKIILTMFILLTVFHMINFAFFFFFAVTVALFWDDPNADMSTEYAPIVMPYLYPVLIGGICIFLAFVSCYFYQKYAPNSKWKKVAVEVLFLIVAFVIPRFFGAFKIPLLDMLSR</sequence>
<proteinExistence type="predicted"/>
<name>A0A2A8H414_9BACI</name>
<keyword evidence="1" id="KW-0472">Membrane</keyword>
<accession>A0A2C0VT90</accession>
<comment type="caution">
    <text evidence="2">The sequence shown here is derived from an EMBL/GenBank/DDBJ whole genome shotgun (WGS) entry which is preliminary data.</text>
</comment>
<evidence type="ECO:0000313" key="2">
    <source>
        <dbReference type="EMBL" id="MDR4326187.1"/>
    </source>
</evidence>
<accession>A0A2A8H414</accession>
<protein>
    <submittedName>
        <fullName evidence="2">Uncharacterized protein</fullName>
    </submittedName>
</protein>
<evidence type="ECO:0000313" key="4">
    <source>
        <dbReference type="Proteomes" id="UP000221918"/>
    </source>
</evidence>
<dbReference type="GeneID" id="34216127"/>
<accession>C3AMX5</accession>
<evidence type="ECO:0000313" key="5">
    <source>
        <dbReference type="Proteomes" id="UP001248134"/>
    </source>
</evidence>